<accession>A0A1G7MJJ1</accession>
<dbReference type="Pfam" id="PF00528">
    <property type="entry name" value="BPD_transp_1"/>
    <property type="match status" value="1"/>
</dbReference>
<feature type="transmembrane region" description="Helical" evidence="7">
    <location>
        <begin position="209"/>
        <end position="240"/>
    </location>
</feature>
<keyword evidence="5 7" id="KW-1133">Transmembrane helix</keyword>
<dbReference type="SUPFAM" id="SSF161098">
    <property type="entry name" value="MetI-like"/>
    <property type="match status" value="1"/>
</dbReference>
<keyword evidence="2 7" id="KW-0813">Transport</keyword>
<evidence type="ECO:0000256" key="2">
    <source>
        <dbReference type="ARBA" id="ARBA00022448"/>
    </source>
</evidence>
<feature type="domain" description="ABC transmembrane type-1" evidence="9">
    <location>
        <begin position="95"/>
        <end position="278"/>
    </location>
</feature>
<feature type="compositionally biased region" description="Basic and acidic residues" evidence="8">
    <location>
        <begin position="1"/>
        <end position="17"/>
    </location>
</feature>
<dbReference type="InterPro" id="IPR035906">
    <property type="entry name" value="MetI-like_sf"/>
</dbReference>
<dbReference type="EMBL" id="FNBO01000006">
    <property type="protein sequence ID" value="SDF61867.1"/>
    <property type="molecule type" value="Genomic_DNA"/>
</dbReference>
<dbReference type="FunFam" id="1.10.3720.10:FF:000003">
    <property type="entry name" value="Aliphatic sulfonate ABC transporter permease"/>
    <property type="match status" value="1"/>
</dbReference>
<feature type="region of interest" description="Disordered" evidence="8">
    <location>
        <begin position="1"/>
        <end position="32"/>
    </location>
</feature>
<evidence type="ECO:0000256" key="3">
    <source>
        <dbReference type="ARBA" id="ARBA00022475"/>
    </source>
</evidence>
<dbReference type="AlphaFoldDB" id="A0A1G7MJJ1"/>
<dbReference type="OrthoDB" id="50379at2157"/>
<feature type="transmembrane region" description="Helical" evidence="7">
    <location>
        <begin position="49"/>
        <end position="75"/>
    </location>
</feature>
<dbReference type="GO" id="GO:0055085">
    <property type="term" value="P:transmembrane transport"/>
    <property type="evidence" value="ECO:0007669"/>
    <property type="project" value="InterPro"/>
</dbReference>
<evidence type="ECO:0000256" key="5">
    <source>
        <dbReference type="ARBA" id="ARBA00022989"/>
    </source>
</evidence>
<gene>
    <name evidence="10" type="ORF">SAMN04488067_106100</name>
</gene>
<keyword evidence="4 7" id="KW-0812">Transmembrane</keyword>
<evidence type="ECO:0000313" key="10">
    <source>
        <dbReference type="EMBL" id="SDF61867.1"/>
    </source>
</evidence>
<organism evidence="10 11">
    <name type="scientific">Halorubrum xinjiangense</name>
    <dbReference type="NCBI Taxonomy" id="261291"/>
    <lineage>
        <taxon>Archaea</taxon>
        <taxon>Methanobacteriati</taxon>
        <taxon>Methanobacteriota</taxon>
        <taxon>Stenosarchaea group</taxon>
        <taxon>Halobacteria</taxon>
        <taxon>Halobacteriales</taxon>
        <taxon>Haloferacaceae</taxon>
        <taxon>Halorubrum</taxon>
    </lineage>
</organism>
<dbReference type="GO" id="GO:0005886">
    <property type="term" value="C:plasma membrane"/>
    <property type="evidence" value="ECO:0007669"/>
    <property type="project" value="UniProtKB-SubCell"/>
</dbReference>
<feature type="transmembrane region" description="Helical" evidence="7">
    <location>
        <begin position="260"/>
        <end position="279"/>
    </location>
</feature>
<feature type="transmembrane region" description="Helical" evidence="7">
    <location>
        <begin position="165"/>
        <end position="188"/>
    </location>
</feature>
<comment type="similarity">
    <text evidence="7">Belongs to the binding-protein-dependent transport system permease family.</text>
</comment>
<sequence length="289" mass="30134">MAADTRRESDVSRESDAGRGSAAGGAARGAESRELGPLPLPAASRFRPFLGLLVPVALVLVWHVAVATGVFAAHQLPAPLRVAETLYGLAASGELWGHVAITLQRVVLGAGLGIGVGILFGTATGLSRAASDLLDPLLQSLKNIPSLAWVPLFLLWFGIGESAKVLLIAVGAFFPVYLNLSTGIAAVDEELLEVAEVYDLDRAESLRRVVFPAALPSLLVGIRGGVGLAWMFVVAAELIAASQGIGFLLSDGRTLARPDIIVGSILLFAFLGNCSDVAVKEVKNRVVGR</sequence>
<proteinExistence type="inferred from homology"/>
<dbReference type="GO" id="GO:0010438">
    <property type="term" value="P:cellular response to sulfur starvation"/>
    <property type="evidence" value="ECO:0007669"/>
    <property type="project" value="TreeGrafter"/>
</dbReference>
<evidence type="ECO:0000256" key="4">
    <source>
        <dbReference type="ARBA" id="ARBA00022692"/>
    </source>
</evidence>
<evidence type="ECO:0000259" key="9">
    <source>
        <dbReference type="PROSITE" id="PS50928"/>
    </source>
</evidence>
<name>A0A1G7MJJ1_9EURY</name>
<dbReference type="Proteomes" id="UP000324020">
    <property type="component" value="Unassembled WGS sequence"/>
</dbReference>
<dbReference type="PROSITE" id="PS50928">
    <property type="entry name" value="ABC_TM1"/>
    <property type="match status" value="1"/>
</dbReference>
<dbReference type="RefSeq" id="WP_149798653.1">
    <property type="nucleotide sequence ID" value="NZ_FNBO01000006.1"/>
</dbReference>
<evidence type="ECO:0000256" key="1">
    <source>
        <dbReference type="ARBA" id="ARBA00004651"/>
    </source>
</evidence>
<dbReference type="CDD" id="cd06261">
    <property type="entry name" value="TM_PBP2"/>
    <property type="match status" value="1"/>
</dbReference>
<keyword evidence="11" id="KW-1185">Reference proteome</keyword>
<evidence type="ECO:0000313" key="11">
    <source>
        <dbReference type="Proteomes" id="UP000324020"/>
    </source>
</evidence>
<evidence type="ECO:0000256" key="6">
    <source>
        <dbReference type="ARBA" id="ARBA00023136"/>
    </source>
</evidence>
<dbReference type="PANTHER" id="PTHR30151">
    <property type="entry name" value="ALKANE SULFONATE ABC TRANSPORTER-RELATED, MEMBRANE SUBUNIT"/>
    <property type="match status" value="1"/>
</dbReference>
<dbReference type="Gene3D" id="1.10.3720.10">
    <property type="entry name" value="MetI-like"/>
    <property type="match status" value="1"/>
</dbReference>
<keyword evidence="3" id="KW-1003">Cell membrane</keyword>
<dbReference type="InterPro" id="IPR000515">
    <property type="entry name" value="MetI-like"/>
</dbReference>
<keyword evidence="6 7" id="KW-0472">Membrane</keyword>
<feature type="transmembrane region" description="Helical" evidence="7">
    <location>
        <begin position="95"/>
        <end position="120"/>
    </location>
</feature>
<evidence type="ECO:0000256" key="7">
    <source>
        <dbReference type="RuleBase" id="RU363032"/>
    </source>
</evidence>
<dbReference type="PANTHER" id="PTHR30151:SF39">
    <property type="entry name" value="ABC TRANSPORTER PERMEASE PROTEIN"/>
    <property type="match status" value="1"/>
</dbReference>
<evidence type="ECO:0000256" key="8">
    <source>
        <dbReference type="SAM" id="MobiDB-lite"/>
    </source>
</evidence>
<comment type="subcellular location">
    <subcellularLocation>
        <location evidence="1 7">Cell membrane</location>
        <topology evidence="1 7">Multi-pass membrane protein</topology>
    </subcellularLocation>
</comment>
<feature type="transmembrane region" description="Helical" evidence="7">
    <location>
        <begin position="141"/>
        <end position="159"/>
    </location>
</feature>
<reference evidence="10 11" key="1">
    <citation type="submission" date="2016-10" db="EMBL/GenBank/DDBJ databases">
        <authorList>
            <person name="Varghese N."/>
            <person name="Submissions S."/>
        </authorList>
    </citation>
    <scope>NUCLEOTIDE SEQUENCE [LARGE SCALE GENOMIC DNA]</scope>
    <source>
        <strain evidence="10 11">CGMCC 1.3527</strain>
    </source>
</reference>
<protein>
    <submittedName>
        <fullName evidence="10">Sulfonate transport system permease protein</fullName>
    </submittedName>
</protein>